<dbReference type="PROSITE" id="PS50943">
    <property type="entry name" value="HTH_CROC1"/>
    <property type="match status" value="1"/>
</dbReference>
<dbReference type="RefSeq" id="WP_067430433.1">
    <property type="nucleotide sequence ID" value="NZ_CP072598.1"/>
</dbReference>
<dbReference type="AlphaFoldDB" id="A0A0U5L4K5"/>
<dbReference type="SMART" id="SM00354">
    <property type="entry name" value="HTH_LACI"/>
    <property type="match status" value="1"/>
</dbReference>
<dbReference type="InterPro" id="IPR000843">
    <property type="entry name" value="HTH_LacI"/>
</dbReference>
<evidence type="ECO:0000256" key="3">
    <source>
        <dbReference type="ARBA" id="ARBA00023125"/>
    </source>
</evidence>
<dbReference type="Pfam" id="PF00356">
    <property type="entry name" value="LacI"/>
    <property type="match status" value="1"/>
</dbReference>
<dbReference type="NCBIfam" id="NF007449">
    <property type="entry name" value="PRK10014.1"/>
    <property type="match status" value="1"/>
</dbReference>
<dbReference type="Pfam" id="PF00532">
    <property type="entry name" value="Peripla_BP_1"/>
    <property type="match status" value="1"/>
</dbReference>
<evidence type="ECO:0000313" key="8">
    <source>
        <dbReference type="Proteomes" id="UP000059419"/>
    </source>
</evidence>
<protein>
    <submittedName>
        <fullName evidence="7">Maltose regulon regulatory protein MalI</fullName>
    </submittedName>
</protein>
<organism evidence="7 8">
    <name type="scientific">Duffyella gerundensis</name>
    <dbReference type="NCBI Taxonomy" id="1619313"/>
    <lineage>
        <taxon>Bacteria</taxon>
        <taxon>Pseudomonadati</taxon>
        <taxon>Pseudomonadota</taxon>
        <taxon>Gammaproteobacteria</taxon>
        <taxon>Enterobacterales</taxon>
        <taxon>Erwiniaceae</taxon>
        <taxon>Duffyella</taxon>
    </lineage>
</organism>
<dbReference type="PROSITE" id="PS00356">
    <property type="entry name" value="HTH_LACI_1"/>
    <property type="match status" value="1"/>
</dbReference>
<dbReference type="CDD" id="cd01392">
    <property type="entry name" value="HTH_LacI"/>
    <property type="match status" value="1"/>
</dbReference>
<accession>A0A0U5L4K5</accession>
<dbReference type="PATRIC" id="fig|1619313.3.peg.1807"/>
<dbReference type="GO" id="GO:0000976">
    <property type="term" value="F:transcription cis-regulatory region binding"/>
    <property type="evidence" value="ECO:0007669"/>
    <property type="project" value="TreeGrafter"/>
</dbReference>
<feature type="domain" description="HTH cro/C1-type" evidence="6">
    <location>
        <begin position="7"/>
        <end position="50"/>
    </location>
</feature>
<dbReference type="Gene3D" id="3.40.50.2300">
    <property type="match status" value="2"/>
</dbReference>
<name>A0A0U5L4K5_9GAMM</name>
<sequence length="339" mass="35796">MSLKKTTINDVAAQAGVSVTTVSMVLSGKGRISSVTSERVHEAIELLGYVPNRSATMLRGGGSGAVGLIVRDLCTPFYAEMIAGLSDALEQQGKLLVLAQSGAEGHQLQRSFDMLVAQGVEGIVLAGGVEGAGELSLRAQELGVAMVCASRASTLEELDAIRPDNMQAAKMATEYLIKRGHRAIAWLGGSAGSVTRAERVGGYCSTLMQHGLPLRSEWVIECADQQRDAAERAHTLLQHHPAITAVLCYNAAVAMGCYFGAQRAGRRIGGEVSAASLALVGFGDAPEAELTDPPLTFITSSAREIGRNAAIRLLRRIQDPLEPVQNVIVPARLVERLSA</sequence>
<dbReference type="InterPro" id="IPR028082">
    <property type="entry name" value="Peripla_BP_I"/>
</dbReference>
<dbReference type="GO" id="GO:0003700">
    <property type="term" value="F:DNA-binding transcription factor activity"/>
    <property type="evidence" value="ECO:0007669"/>
    <property type="project" value="TreeGrafter"/>
</dbReference>
<dbReference type="Gene3D" id="1.10.260.40">
    <property type="entry name" value="lambda repressor-like DNA-binding domains"/>
    <property type="match status" value="1"/>
</dbReference>
<dbReference type="EMBL" id="LN907827">
    <property type="protein sequence ID" value="CUU23973.1"/>
    <property type="molecule type" value="Genomic_DNA"/>
</dbReference>
<dbReference type="InterPro" id="IPR001387">
    <property type="entry name" value="Cro/C1-type_HTH"/>
</dbReference>
<evidence type="ECO:0000256" key="2">
    <source>
        <dbReference type="ARBA" id="ARBA00023015"/>
    </source>
</evidence>
<dbReference type="KEGG" id="ege:EM595_1739"/>
<keyword evidence="8" id="KW-1185">Reference proteome</keyword>
<dbReference type="PROSITE" id="PS50932">
    <property type="entry name" value="HTH_LACI_2"/>
    <property type="match status" value="1"/>
</dbReference>
<feature type="domain" description="HTH lacI-type" evidence="5">
    <location>
        <begin position="6"/>
        <end position="60"/>
    </location>
</feature>
<dbReference type="PANTHER" id="PTHR30146">
    <property type="entry name" value="LACI-RELATED TRANSCRIPTIONAL REPRESSOR"/>
    <property type="match status" value="1"/>
</dbReference>
<proteinExistence type="predicted"/>
<dbReference type="OrthoDB" id="9798934at2"/>
<evidence type="ECO:0000256" key="1">
    <source>
        <dbReference type="ARBA" id="ARBA00022491"/>
    </source>
</evidence>
<dbReference type="InterPro" id="IPR001761">
    <property type="entry name" value="Peripla_BP/Lac1_sug-bd_dom"/>
</dbReference>
<evidence type="ECO:0000313" key="7">
    <source>
        <dbReference type="EMBL" id="CUU23973.1"/>
    </source>
</evidence>
<evidence type="ECO:0000259" key="5">
    <source>
        <dbReference type="PROSITE" id="PS50932"/>
    </source>
</evidence>
<evidence type="ECO:0000259" key="6">
    <source>
        <dbReference type="PROSITE" id="PS50943"/>
    </source>
</evidence>
<evidence type="ECO:0000256" key="4">
    <source>
        <dbReference type="ARBA" id="ARBA00023163"/>
    </source>
</evidence>
<keyword evidence="3" id="KW-0238">DNA-binding</keyword>
<dbReference type="SUPFAM" id="SSF53822">
    <property type="entry name" value="Periplasmic binding protein-like I"/>
    <property type="match status" value="1"/>
</dbReference>
<dbReference type="PANTHER" id="PTHR30146:SF148">
    <property type="entry name" value="HTH-TYPE TRANSCRIPTIONAL REPRESSOR PURR-RELATED"/>
    <property type="match status" value="1"/>
</dbReference>
<keyword evidence="1" id="KW-0678">Repressor</keyword>
<gene>
    <name evidence="7" type="primary">malI</name>
    <name evidence="7" type="ORF">EM595_1739</name>
</gene>
<dbReference type="Proteomes" id="UP000059419">
    <property type="component" value="Chromosome 1"/>
</dbReference>
<keyword evidence="4" id="KW-0804">Transcription</keyword>
<dbReference type="SUPFAM" id="SSF47413">
    <property type="entry name" value="lambda repressor-like DNA-binding domains"/>
    <property type="match status" value="1"/>
</dbReference>
<keyword evidence="2" id="KW-0805">Transcription regulation</keyword>
<reference evidence="8" key="1">
    <citation type="submission" date="2015-11" db="EMBL/GenBank/DDBJ databases">
        <authorList>
            <person name="Blom J."/>
        </authorList>
    </citation>
    <scope>NUCLEOTIDE SEQUENCE [LARGE SCALE GENOMIC DNA]</scope>
</reference>
<dbReference type="STRING" id="1619313.EM595_1739"/>
<dbReference type="InterPro" id="IPR010982">
    <property type="entry name" value="Lambda_DNA-bd_dom_sf"/>
</dbReference>